<evidence type="ECO:0000313" key="2">
    <source>
        <dbReference type="Proteomes" id="UP001162131"/>
    </source>
</evidence>
<dbReference type="AlphaFoldDB" id="A0AAU9K8Y7"/>
<sequence>MLDDNNLRRSLQIPMHHESTVDNRYGVRFEFKELYNRLLEVQANQLSQDTHQNIRRKLIRFPSLSQLSKSSSFHLKTLQNNSKQLHPLPKNILFSTFDSTTSQHTTNHIKKSSSITPGKQRLSLENSKSQIKLQPKLEKYFKKKRVNSRINLKFKIP</sequence>
<reference evidence="1" key="1">
    <citation type="submission" date="2021-09" db="EMBL/GenBank/DDBJ databases">
        <authorList>
            <consortium name="AG Swart"/>
            <person name="Singh M."/>
            <person name="Singh A."/>
            <person name="Seah K."/>
            <person name="Emmerich C."/>
        </authorList>
    </citation>
    <scope>NUCLEOTIDE SEQUENCE</scope>
    <source>
        <strain evidence="1">ATCC30299</strain>
    </source>
</reference>
<name>A0AAU9K8Y7_9CILI</name>
<dbReference type="Proteomes" id="UP001162131">
    <property type="component" value="Unassembled WGS sequence"/>
</dbReference>
<comment type="caution">
    <text evidence="1">The sequence shown here is derived from an EMBL/GenBank/DDBJ whole genome shotgun (WGS) entry which is preliminary data.</text>
</comment>
<dbReference type="EMBL" id="CAJZBQ010000064">
    <property type="protein sequence ID" value="CAG9336190.1"/>
    <property type="molecule type" value="Genomic_DNA"/>
</dbReference>
<evidence type="ECO:0000313" key="1">
    <source>
        <dbReference type="EMBL" id="CAG9336190.1"/>
    </source>
</evidence>
<keyword evidence="2" id="KW-1185">Reference proteome</keyword>
<protein>
    <submittedName>
        <fullName evidence="1">Uncharacterized protein</fullName>
    </submittedName>
</protein>
<proteinExistence type="predicted"/>
<accession>A0AAU9K8Y7</accession>
<organism evidence="1 2">
    <name type="scientific">Blepharisma stoltei</name>
    <dbReference type="NCBI Taxonomy" id="1481888"/>
    <lineage>
        <taxon>Eukaryota</taxon>
        <taxon>Sar</taxon>
        <taxon>Alveolata</taxon>
        <taxon>Ciliophora</taxon>
        <taxon>Postciliodesmatophora</taxon>
        <taxon>Heterotrichea</taxon>
        <taxon>Heterotrichida</taxon>
        <taxon>Blepharismidae</taxon>
        <taxon>Blepharisma</taxon>
    </lineage>
</organism>
<gene>
    <name evidence="1" type="ORF">BSTOLATCC_MIC66071</name>
</gene>